<accession>A0ABY2DM85</accession>
<evidence type="ECO:0000313" key="2">
    <source>
        <dbReference type="Proteomes" id="UP000295626"/>
    </source>
</evidence>
<dbReference type="EMBL" id="SMKE01000002">
    <property type="protein sequence ID" value="TDC02654.1"/>
    <property type="molecule type" value="Genomic_DNA"/>
</dbReference>
<evidence type="ECO:0000313" key="1">
    <source>
        <dbReference type="EMBL" id="TDC02654.1"/>
    </source>
</evidence>
<name>A0ABY2DM85_9ACTN</name>
<proteinExistence type="predicted"/>
<sequence length="141" mass="15850">MTGVKWDALVPEGKPFEMVDVLYHLRRGPDVDGMPRWSVFQDGAFAPVGYLQGHYCPDYHGDPEFAREPRLIAFDKAGERIGSPPKRAFETCLGCVTTLMNALVWVQINFDAPCRFPTAPEVEQKHGKGEIVRTSVRELTD</sequence>
<reference evidence="1 2" key="1">
    <citation type="submission" date="2019-02" db="EMBL/GenBank/DDBJ databases">
        <title>Draft genome sequences of novel Actinobacteria.</title>
        <authorList>
            <person name="Sahin N."/>
            <person name="Ay H."/>
            <person name="Saygin H."/>
        </authorList>
    </citation>
    <scope>NUCLEOTIDE SEQUENCE [LARGE SCALE GENOMIC DNA]</scope>
    <source>
        <strain evidence="1 2">JCM 30529</strain>
    </source>
</reference>
<keyword evidence="2" id="KW-1185">Reference proteome</keyword>
<dbReference type="Proteomes" id="UP000295626">
    <property type="component" value="Unassembled WGS sequence"/>
</dbReference>
<gene>
    <name evidence="1" type="ORF">E1091_00185</name>
</gene>
<organism evidence="1 2">
    <name type="scientific">Micromonospora fluostatini</name>
    <dbReference type="NCBI Taxonomy" id="1629071"/>
    <lineage>
        <taxon>Bacteria</taxon>
        <taxon>Bacillati</taxon>
        <taxon>Actinomycetota</taxon>
        <taxon>Actinomycetes</taxon>
        <taxon>Micromonosporales</taxon>
        <taxon>Micromonosporaceae</taxon>
        <taxon>Micromonospora</taxon>
    </lineage>
</organism>
<comment type="caution">
    <text evidence="1">The sequence shown here is derived from an EMBL/GenBank/DDBJ whole genome shotgun (WGS) entry which is preliminary data.</text>
</comment>
<protein>
    <submittedName>
        <fullName evidence="1">Uncharacterized protein</fullName>
    </submittedName>
</protein>